<dbReference type="EMBL" id="FNRQ01000002">
    <property type="protein sequence ID" value="SEA66207.1"/>
    <property type="molecule type" value="Genomic_DNA"/>
</dbReference>
<proteinExistence type="predicted"/>
<sequence length="140" mass="15286">MSFNYEIRGALPVRSSFKHAHARQLAESLANPADVYFATDDVSHSLVIRVRGALSEDEQRSIEDTLEQFSRDWAAAGALFSRLRYGEPSFVPLGLASHVELLDELTDLHAQLDALLARQALILAQLGTTDVAPAAEPTGQ</sequence>
<evidence type="ECO:0000313" key="2">
    <source>
        <dbReference type="Proteomes" id="UP000198638"/>
    </source>
</evidence>
<protein>
    <submittedName>
        <fullName evidence="1">Uncharacterized protein</fullName>
    </submittedName>
</protein>
<keyword evidence="2" id="KW-1185">Reference proteome</keyword>
<name>A0A1H4D0P8_9BURK</name>
<reference evidence="2" key="1">
    <citation type="submission" date="2016-10" db="EMBL/GenBank/DDBJ databases">
        <authorList>
            <person name="Varghese N."/>
            <person name="Submissions S."/>
        </authorList>
    </citation>
    <scope>NUCLEOTIDE SEQUENCE [LARGE SCALE GENOMIC DNA]</scope>
    <source>
        <strain evidence="2">LMG 24000</strain>
    </source>
</reference>
<gene>
    <name evidence="1" type="ORF">SAMN05192564_102604</name>
</gene>
<dbReference type="STRING" id="83784.SAMN05192564_102604"/>
<dbReference type="Proteomes" id="UP000198638">
    <property type="component" value="Unassembled WGS sequence"/>
</dbReference>
<dbReference type="OrthoDB" id="9022430at2"/>
<organism evidence="1 2">
    <name type="scientific">Paraburkholderia sartisoli</name>
    <dbReference type="NCBI Taxonomy" id="83784"/>
    <lineage>
        <taxon>Bacteria</taxon>
        <taxon>Pseudomonadati</taxon>
        <taxon>Pseudomonadota</taxon>
        <taxon>Betaproteobacteria</taxon>
        <taxon>Burkholderiales</taxon>
        <taxon>Burkholderiaceae</taxon>
        <taxon>Paraburkholderia</taxon>
    </lineage>
</organism>
<evidence type="ECO:0000313" key="1">
    <source>
        <dbReference type="EMBL" id="SEA66207.1"/>
    </source>
</evidence>
<dbReference type="AlphaFoldDB" id="A0A1H4D0P8"/>
<accession>A0A1H4D0P8</accession>
<dbReference type="RefSeq" id="WP_090532334.1">
    <property type="nucleotide sequence ID" value="NZ_FNRQ01000002.1"/>
</dbReference>